<dbReference type="EMBL" id="ML986638">
    <property type="protein sequence ID" value="KAF2262640.1"/>
    <property type="molecule type" value="Genomic_DNA"/>
</dbReference>
<comment type="caution">
    <text evidence="3">The sequence shown here is derived from an EMBL/GenBank/DDBJ whole genome shotgun (WGS) entry which is preliminary data.</text>
</comment>
<keyword evidence="2" id="KW-0732">Signal</keyword>
<protein>
    <recommendedName>
        <fullName evidence="5">Secreted protein</fullName>
    </recommendedName>
</protein>
<feature type="compositionally biased region" description="Gly residues" evidence="1">
    <location>
        <begin position="50"/>
        <end position="61"/>
    </location>
</feature>
<accession>A0A9P4K6N9</accession>
<feature type="region of interest" description="Disordered" evidence="1">
    <location>
        <begin position="21"/>
        <end position="70"/>
    </location>
</feature>
<reference evidence="4" key="1">
    <citation type="journal article" date="2020" name="Stud. Mycol.">
        <title>101 Dothideomycetes genomes: A test case for predicting lifestyles and emergence of pathogens.</title>
        <authorList>
            <person name="Haridas S."/>
            <person name="Albert R."/>
            <person name="Binder M."/>
            <person name="Bloem J."/>
            <person name="LaButti K."/>
            <person name="Salamov A."/>
            <person name="Andreopoulos B."/>
            <person name="Baker S."/>
            <person name="Barry K."/>
            <person name="Bills G."/>
            <person name="Bluhm B."/>
            <person name="Cannon C."/>
            <person name="Castanera R."/>
            <person name="Culley D."/>
            <person name="Daum C."/>
            <person name="Ezra D."/>
            <person name="Gonzalez J."/>
            <person name="Henrissat B."/>
            <person name="Kuo A."/>
            <person name="Liang C."/>
            <person name="Lipzen A."/>
            <person name="Lutzoni F."/>
            <person name="Magnuson J."/>
            <person name="Mondo S."/>
            <person name="Nolan M."/>
            <person name="Ohm R."/>
            <person name="Pangilinan J."/>
            <person name="Park H.-J."/>
            <person name="Ramirez L."/>
            <person name="Alfaro M."/>
            <person name="Sun H."/>
            <person name="Tritt A."/>
            <person name="Yoshinaga Y."/>
            <person name="Zwiers L.-H."/>
            <person name="Turgeon B."/>
            <person name="Goodwin S."/>
            <person name="Spatafora J."/>
            <person name="Crous P."/>
            <person name="Grigoriev I."/>
        </authorList>
    </citation>
    <scope>NUCLEOTIDE SEQUENCE [LARGE SCALE GENOMIC DNA]</scope>
    <source>
        <strain evidence="4">CBS 304.66</strain>
    </source>
</reference>
<proteinExistence type="predicted"/>
<dbReference type="AlphaFoldDB" id="A0A9P4K6N9"/>
<keyword evidence="4" id="KW-1185">Reference proteome</keyword>
<evidence type="ECO:0000313" key="3">
    <source>
        <dbReference type="EMBL" id="KAF2262640.1"/>
    </source>
</evidence>
<gene>
    <name evidence="3" type="ORF">CC78DRAFT_582407</name>
</gene>
<evidence type="ECO:0000256" key="2">
    <source>
        <dbReference type="SAM" id="SignalP"/>
    </source>
</evidence>
<feature type="signal peptide" evidence="2">
    <location>
        <begin position="1"/>
        <end position="22"/>
    </location>
</feature>
<organism evidence="3 4">
    <name type="scientific">Lojkania enalia</name>
    <dbReference type="NCBI Taxonomy" id="147567"/>
    <lineage>
        <taxon>Eukaryota</taxon>
        <taxon>Fungi</taxon>
        <taxon>Dikarya</taxon>
        <taxon>Ascomycota</taxon>
        <taxon>Pezizomycotina</taxon>
        <taxon>Dothideomycetes</taxon>
        <taxon>Pleosporomycetidae</taxon>
        <taxon>Pleosporales</taxon>
        <taxon>Pleosporales incertae sedis</taxon>
        <taxon>Lojkania</taxon>
    </lineage>
</organism>
<evidence type="ECO:0008006" key="5">
    <source>
        <dbReference type="Google" id="ProtNLM"/>
    </source>
</evidence>
<sequence>MVAVAVAVVVVVDLVAVTPEMGGPGVLRTEPGAGGETRRRRGHSSEDTEGFGGRLEAGIGGETKSESRRVAGRGLAVSAFRLLIGPCGVLFTSTAPTMSSQSRRAIETLPSSPILAMTPPPYDTSKQIALSACFPPSCQACSWTRTDNSSLAARPTRGPLPLRATLGRCLRSVTWQSFATRPPRDGPYSCPVTTRDLSEGMNA</sequence>
<evidence type="ECO:0000256" key="1">
    <source>
        <dbReference type="SAM" id="MobiDB-lite"/>
    </source>
</evidence>
<name>A0A9P4K6N9_9PLEO</name>
<feature type="chain" id="PRO_5040105297" description="Secreted protein" evidence="2">
    <location>
        <begin position="23"/>
        <end position="203"/>
    </location>
</feature>
<dbReference type="Proteomes" id="UP000800093">
    <property type="component" value="Unassembled WGS sequence"/>
</dbReference>
<evidence type="ECO:0000313" key="4">
    <source>
        <dbReference type="Proteomes" id="UP000800093"/>
    </source>
</evidence>